<gene>
    <name evidence="1" type="ORF">PUN28_004643</name>
</gene>
<organism evidence="1 2">
    <name type="scientific">Cardiocondyla obscurior</name>
    <dbReference type="NCBI Taxonomy" id="286306"/>
    <lineage>
        <taxon>Eukaryota</taxon>
        <taxon>Metazoa</taxon>
        <taxon>Ecdysozoa</taxon>
        <taxon>Arthropoda</taxon>
        <taxon>Hexapoda</taxon>
        <taxon>Insecta</taxon>
        <taxon>Pterygota</taxon>
        <taxon>Neoptera</taxon>
        <taxon>Endopterygota</taxon>
        <taxon>Hymenoptera</taxon>
        <taxon>Apocrita</taxon>
        <taxon>Aculeata</taxon>
        <taxon>Formicoidea</taxon>
        <taxon>Formicidae</taxon>
        <taxon>Myrmicinae</taxon>
        <taxon>Cardiocondyla</taxon>
    </lineage>
</organism>
<dbReference type="EMBL" id="JADYXP020000004">
    <property type="protein sequence ID" value="KAL0125723.1"/>
    <property type="molecule type" value="Genomic_DNA"/>
</dbReference>
<name>A0AAW2GDS2_9HYME</name>
<keyword evidence="2" id="KW-1185">Reference proteome</keyword>
<sequence length="88" mass="10177">MLSERKSVEMLIAGIQLFLNPVFVHLHKDAVERHLIKTLFLSLLQIIFCYCIGKPHQVETCLFVCNSDLRQSFFYALKCDAFISNAQK</sequence>
<accession>A0AAW2GDS2</accession>
<evidence type="ECO:0000313" key="1">
    <source>
        <dbReference type="EMBL" id="KAL0125723.1"/>
    </source>
</evidence>
<dbReference type="Proteomes" id="UP001430953">
    <property type="component" value="Unassembled WGS sequence"/>
</dbReference>
<reference evidence="1 2" key="1">
    <citation type="submission" date="2023-03" db="EMBL/GenBank/DDBJ databases">
        <title>High recombination rates correlate with genetic variation in Cardiocondyla obscurior ants.</title>
        <authorList>
            <person name="Errbii M."/>
        </authorList>
    </citation>
    <scope>NUCLEOTIDE SEQUENCE [LARGE SCALE GENOMIC DNA]</scope>
    <source>
        <strain evidence="1">Alpha-2009</strain>
        <tissue evidence="1">Whole body</tissue>
    </source>
</reference>
<evidence type="ECO:0000313" key="2">
    <source>
        <dbReference type="Proteomes" id="UP001430953"/>
    </source>
</evidence>
<proteinExistence type="predicted"/>
<dbReference type="AlphaFoldDB" id="A0AAW2GDS2"/>
<comment type="caution">
    <text evidence="1">The sequence shown here is derived from an EMBL/GenBank/DDBJ whole genome shotgun (WGS) entry which is preliminary data.</text>
</comment>
<protein>
    <submittedName>
        <fullName evidence="1">Uncharacterized protein</fullName>
    </submittedName>
</protein>